<dbReference type="PANTHER" id="PTHR46523:SF1">
    <property type="entry name" value="DCTP PYROPHOSPHATASE 1"/>
    <property type="match status" value="1"/>
</dbReference>
<accession>A0A969TUP3</accession>
<proteinExistence type="predicted"/>
<dbReference type="RefSeq" id="WP_168005532.1">
    <property type="nucleotide sequence ID" value="NZ_JAATHJ010000006.1"/>
</dbReference>
<dbReference type="Pfam" id="PF03819">
    <property type="entry name" value="MazG"/>
    <property type="match status" value="1"/>
</dbReference>
<dbReference type="PIRSF" id="PIRSF006639">
    <property type="entry name" value="UCP006639_pph"/>
    <property type="match status" value="1"/>
</dbReference>
<keyword evidence="3" id="KW-1185">Reference proteome</keyword>
<dbReference type="Gene3D" id="1.10.287.1080">
    <property type="entry name" value="MazG-like"/>
    <property type="match status" value="1"/>
</dbReference>
<evidence type="ECO:0000259" key="1">
    <source>
        <dbReference type="Pfam" id="PF03819"/>
    </source>
</evidence>
<reference evidence="2 3" key="1">
    <citation type="submission" date="2020-03" db="EMBL/GenBank/DDBJ databases">
        <title>Assessment of the enzymatic potential of alkaline-tolerant lipase obtained from Bacillus luteus H11 (technogenic soil) for the bioremediation of saline soils contaminated with petroleum substances.</title>
        <authorList>
            <person name="Kalwasinska A."/>
        </authorList>
    </citation>
    <scope>NUCLEOTIDE SEQUENCE [LARGE SCALE GENOMIC DNA]</scope>
    <source>
        <strain evidence="2 3">H11</strain>
    </source>
</reference>
<dbReference type="SUPFAM" id="SSF101386">
    <property type="entry name" value="all-alpha NTP pyrophosphatases"/>
    <property type="match status" value="1"/>
</dbReference>
<feature type="domain" description="NTP pyrophosphohydrolase MazG-like" evidence="1">
    <location>
        <begin position="25"/>
        <end position="95"/>
    </location>
</feature>
<evidence type="ECO:0000313" key="2">
    <source>
        <dbReference type="EMBL" id="NJP37176.1"/>
    </source>
</evidence>
<organism evidence="2 3">
    <name type="scientific">Alkalicoccus luteus</name>
    <dbReference type="NCBI Taxonomy" id="1237094"/>
    <lineage>
        <taxon>Bacteria</taxon>
        <taxon>Bacillati</taxon>
        <taxon>Bacillota</taxon>
        <taxon>Bacilli</taxon>
        <taxon>Bacillales</taxon>
        <taxon>Bacillaceae</taxon>
        <taxon>Alkalicoccus</taxon>
    </lineage>
</organism>
<dbReference type="EMBL" id="JAATHJ010000006">
    <property type="protein sequence ID" value="NJP37176.1"/>
    <property type="molecule type" value="Genomic_DNA"/>
</dbReference>
<dbReference type="PANTHER" id="PTHR46523">
    <property type="entry name" value="DCTP PYROPHOSPHATASE 1"/>
    <property type="match status" value="1"/>
</dbReference>
<comment type="caution">
    <text evidence="2">The sequence shown here is derived from an EMBL/GenBank/DDBJ whole genome shotgun (WGS) entry which is preliminary data.</text>
</comment>
<name>A0A969TUP3_9BACI</name>
<dbReference type="Proteomes" id="UP000752012">
    <property type="component" value="Unassembled WGS sequence"/>
</dbReference>
<dbReference type="InterPro" id="IPR011379">
    <property type="entry name" value="MazG-related_GP37"/>
</dbReference>
<dbReference type="AlphaFoldDB" id="A0A969TUP3"/>
<dbReference type="InterPro" id="IPR004518">
    <property type="entry name" value="MazG-like_dom"/>
</dbReference>
<protein>
    <submittedName>
        <fullName evidence="2">Nucleoside triphosphate pyrophosphohydrolase family protein</fullName>
    </submittedName>
</protein>
<dbReference type="InterPro" id="IPR052555">
    <property type="entry name" value="dCTP_Pyrophosphatase"/>
</dbReference>
<gene>
    <name evidence="2" type="ORF">HCN83_06185</name>
</gene>
<sequence length="116" mass="13221">MNLNEYQELSSRTANTHDNELINYGLGLTGEAGEVADMIKKTQFHGHDISKEEIEKELGDVLWYLSQIARVSGINLTDVAEGNIKKLKKRYPKGFTAEASRNRIEEKPSEKKEWIL</sequence>
<dbReference type="CDD" id="cd11541">
    <property type="entry name" value="NTP-PPase_u4"/>
    <property type="match status" value="1"/>
</dbReference>
<evidence type="ECO:0000313" key="3">
    <source>
        <dbReference type="Proteomes" id="UP000752012"/>
    </source>
</evidence>